<gene>
    <name evidence="2" type="ORF">N658DRAFT_89745</name>
</gene>
<dbReference type="PANTHER" id="PTHR33112:SF16">
    <property type="entry name" value="HETEROKARYON INCOMPATIBILITY DOMAIN-CONTAINING PROTEIN"/>
    <property type="match status" value="1"/>
</dbReference>
<dbReference type="PANTHER" id="PTHR33112">
    <property type="entry name" value="DOMAIN PROTEIN, PUTATIVE-RELATED"/>
    <property type="match status" value="1"/>
</dbReference>
<dbReference type="Proteomes" id="UP001305647">
    <property type="component" value="Unassembled WGS sequence"/>
</dbReference>
<name>A0AAN6PPY8_9PEZI</name>
<accession>A0AAN6PPY8</accession>
<proteinExistence type="predicted"/>
<evidence type="ECO:0000313" key="2">
    <source>
        <dbReference type="EMBL" id="KAK4095820.1"/>
    </source>
</evidence>
<dbReference type="AlphaFoldDB" id="A0AAN6PPY8"/>
<dbReference type="Pfam" id="PF06985">
    <property type="entry name" value="HET"/>
    <property type="match status" value="1"/>
</dbReference>
<dbReference type="InterPro" id="IPR010730">
    <property type="entry name" value="HET"/>
</dbReference>
<comment type="caution">
    <text evidence="2">The sequence shown here is derived from an EMBL/GenBank/DDBJ whole genome shotgun (WGS) entry which is preliminary data.</text>
</comment>
<protein>
    <submittedName>
        <fullName evidence="2">HET-domain-containing protein</fullName>
    </submittedName>
</protein>
<evidence type="ECO:0000259" key="1">
    <source>
        <dbReference type="Pfam" id="PF06985"/>
    </source>
</evidence>
<reference evidence="2" key="2">
    <citation type="submission" date="2023-05" db="EMBL/GenBank/DDBJ databases">
        <authorList>
            <consortium name="Lawrence Berkeley National Laboratory"/>
            <person name="Steindorff A."/>
            <person name="Hensen N."/>
            <person name="Bonometti L."/>
            <person name="Westerberg I."/>
            <person name="Brannstrom I.O."/>
            <person name="Guillou S."/>
            <person name="Cros-Aarteil S."/>
            <person name="Calhoun S."/>
            <person name="Haridas S."/>
            <person name="Kuo A."/>
            <person name="Mondo S."/>
            <person name="Pangilinan J."/>
            <person name="Riley R."/>
            <person name="Labutti K."/>
            <person name="Andreopoulos B."/>
            <person name="Lipzen A."/>
            <person name="Chen C."/>
            <person name="Yanf M."/>
            <person name="Daum C."/>
            <person name="Ng V."/>
            <person name="Clum A."/>
            <person name="Ohm R."/>
            <person name="Martin F."/>
            <person name="Silar P."/>
            <person name="Natvig D."/>
            <person name="Lalanne C."/>
            <person name="Gautier V."/>
            <person name="Ament-Velasquez S.L."/>
            <person name="Kruys A."/>
            <person name="Hutchinson M.I."/>
            <person name="Powell A.J."/>
            <person name="Barry K."/>
            <person name="Miller A.N."/>
            <person name="Grigoriev I.V."/>
            <person name="Debuchy R."/>
            <person name="Gladieux P."/>
            <person name="Thoren M.H."/>
            <person name="Johannesson H."/>
        </authorList>
    </citation>
    <scope>NUCLEOTIDE SEQUENCE</scope>
    <source>
        <strain evidence="2">CBS 757.83</strain>
    </source>
</reference>
<feature type="domain" description="Heterokaryon incompatibility" evidence="1">
    <location>
        <begin position="178"/>
        <end position="327"/>
    </location>
</feature>
<dbReference type="EMBL" id="MU863780">
    <property type="protein sequence ID" value="KAK4095820.1"/>
    <property type="molecule type" value="Genomic_DNA"/>
</dbReference>
<evidence type="ECO:0000313" key="3">
    <source>
        <dbReference type="Proteomes" id="UP001305647"/>
    </source>
</evidence>
<sequence length="630" mass="70091">MLDSGVTPLTEEDDSYEPVFAAPWDGRVKVHNARFRFAPFGGSFQGQQRFAWDEVAGSLEQGDGIVVALTVEFGPASVPLGEEGEKLVGELGTELRFKVFDSVDVESPVSASRRNLPSDSTLGKRNVDLIKGWIEGCGANHGHACQEHARWTPTRLLALHPLRLVERVSNVAEDDLRYAALSYTRGDAWPDTAVQTSPENLDDRKGGIDLADLPRTFRDAVSVCQSLGIRYLWIDTLCILDDAEDWKREVLTMHKNFGHAEITIAATSSTTPQSSFLARNISALAAAKIGDEKRHAIFSPQEDETSGMRTSDVDGSLWKRDAWAMVERMLSARIIQFARNKIYFECRRALRSEENDAETVTSKPSSNFWPRVEDRGANGEQYSPFLYEQWRTFLVEYTSKQLSRQTADKLLPVQTVAESMAAAINDEYLEFAGMWREDLAAQLLWYANNDPDDTTLSTMPRAKRAPTWSWAQCKANIGFVRGTTDGALPSSLDKQKFRVADVVESRSLSLYGYNRGVSEIRSVDAAGDAWLAEMRKEYPWDLIVANGDDGEGICVAHGALDDPDTTISARTELLYLHVTDEVHPTGLILARIPGLGPAWRRLGVATIFELGDLIMESPFQADSYTHIVVE</sequence>
<organism evidence="2 3">
    <name type="scientific">Parathielavia hyrcaniae</name>
    <dbReference type="NCBI Taxonomy" id="113614"/>
    <lineage>
        <taxon>Eukaryota</taxon>
        <taxon>Fungi</taxon>
        <taxon>Dikarya</taxon>
        <taxon>Ascomycota</taxon>
        <taxon>Pezizomycotina</taxon>
        <taxon>Sordariomycetes</taxon>
        <taxon>Sordariomycetidae</taxon>
        <taxon>Sordariales</taxon>
        <taxon>Chaetomiaceae</taxon>
        <taxon>Parathielavia</taxon>
    </lineage>
</organism>
<keyword evidence="3" id="KW-1185">Reference proteome</keyword>
<reference evidence="2" key="1">
    <citation type="journal article" date="2023" name="Mol. Phylogenet. Evol.">
        <title>Genome-scale phylogeny and comparative genomics of the fungal order Sordariales.</title>
        <authorList>
            <person name="Hensen N."/>
            <person name="Bonometti L."/>
            <person name="Westerberg I."/>
            <person name="Brannstrom I.O."/>
            <person name="Guillou S."/>
            <person name="Cros-Aarteil S."/>
            <person name="Calhoun S."/>
            <person name="Haridas S."/>
            <person name="Kuo A."/>
            <person name="Mondo S."/>
            <person name="Pangilinan J."/>
            <person name="Riley R."/>
            <person name="LaButti K."/>
            <person name="Andreopoulos B."/>
            <person name="Lipzen A."/>
            <person name="Chen C."/>
            <person name="Yan M."/>
            <person name="Daum C."/>
            <person name="Ng V."/>
            <person name="Clum A."/>
            <person name="Steindorff A."/>
            <person name="Ohm R.A."/>
            <person name="Martin F."/>
            <person name="Silar P."/>
            <person name="Natvig D.O."/>
            <person name="Lalanne C."/>
            <person name="Gautier V."/>
            <person name="Ament-Velasquez S.L."/>
            <person name="Kruys A."/>
            <person name="Hutchinson M.I."/>
            <person name="Powell A.J."/>
            <person name="Barry K."/>
            <person name="Miller A.N."/>
            <person name="Grigoriev I.V."/>
            <person name="Debuchy R."/>
            <person name="Gladieux P."/>
            <person name="Hiltunen Thoren M."/>
            <person name="Johannesson H."/>
        </authorList>
    </citation>
    <scope>NUCLEOTIDE SEQUENCE</scope>
    <source>
        <strain evidence="2">CBS 757.83</strain>
    </source>
</reference>